<sequence>MRSPTIRIKHIQVYKDRHGKERCYLRVPGKRAIALPSPSSHDFAHYYMAAMQSLKDEEPERKYAEQSLCDLIERWYGSAHFKSIKPSTQTTYRRILEYMRAQPYAQFHVMKFRAVHIRHILEARASTPARANHILRMFRIVFSYAIEIGWLENDPTIGVKRLKTKEEGVAAWTEEQIEQYERRWPIGTRQRLAFALLLYTGQRRSDVVEMGEFSIKGGAIRITQAKTGAYLEIPMHAQLVEAIKSFPCHGATFLQTASGKKCSSNGFYNQFVKWCAEAGLPSGCSPHGLRKAAARRLAEAGCTTHQIASITGHSTLAEVERYTKSAQRKKLAEDAMATLQRKGIV</sequence>
<dbReference type="PANTHER" id="PTHR30349:SF41">
    <property type="entry name" value="INTEGRASE_RECOMBINASE PROTEIN MJ0367-RELATED"/>
    <property type="match status" value="1"/>
</dbReference>
<gene>
    <name evidence="6" type="ORF">HNR55_001797</name>
</gene>
<keyword evidence="2" id="KW-0229">DNA integration</keyword>
<dbReference type="InterPro" id="IPR011010">
    <property type="entry name" value="DNA_brk_join_enz"/>
</dbReference>
<dbReference type="Gene3D" id="1.10.443.10">
    <property type="entry name" value="Intergrase catalytic core"/>
    <property type="match status" value="1"/>
</dbReference>
<dbReference type="SUPFAM" id="SSF56349">
    <property type="entry name" value="DNA breaking-rejoining enzymes"/>
    <property type="match status" value="1"/>
</dbReference>
<dbReference type="InterPro" id="IPR013762">
    <property type="entry name" value="Integrase-like_cat_sf"/>
</dbReference>
<proteinExistence type="inferred from homology"/>
<evidence type="ECO:0000256" key="4">
    <source>
        <dbReference type="ARBA" id="ARBA00023172"/>
    </source>
</evidence>
<dbReference type="Gene3D" id="1.10.150.130">
    <property type="match status" value="1"/>
</dbReference>
<comment type="similarity">
    <text evidence="1">Belongs to the 'phage' integrase family.</text>
</comment>
<protein>
    <submittedName>
        <fullName evidence="6">Integrase</fullName>
    </submittedName>
</protein>
<evidence type="ECO:0000256" key="3">
    <source>
        <dbReference type="ARBA" id="ARBA00023125"/>
    </source>
</evidence>
<evidence type="ECO:0000256" key="2">
    <source>
        <dbReference type="ARBA" id="ARBA00022908"/>
    </source>
</evidence>
<dbReference type="InterPro" id="IPR010998">
    <property type="entry name" value="Integrase_recombinase_N"/>
</dbReference>
<name>A0A841QE63_9PROT</name>
<dbReference type="Proteomes" id="UP000578000">
    <property type="component" value="Unassembled WGS sequence"/>
</dbReference>
<reference evidence="6 7" key="1">
    <citation type="submission" date="2020-08" db="EMBL/GenBank/DDBJ databases">
        <title>Genomic Encyclopedia of Type Strains, Phase IV (KMG-IV): sequencing the most valuable type-strain genomes for metagenomic binning, comparative biology and taxonomic classification.</title>
        <authorList>
            <person name="Goeker M."/>
        </authorList>
    </citation>
    <scope>NUCLEOTIDE SEQUENCE [LARGE SCALE GENOMIC DNA]</scope>
    <source>
        <strain evidence="6 7">DSM 4491</strain>
    </source>
</reference>
<dbReference type="InterPro" id="IPR050090">
    <property type="entry name" value="Tyrosine_recombinase_XerCD"/>
</dbReference>
<evidence type="ECO:0000313" key="7">
    <source>
        <dbReference type="Proteomes" id="UP000578000"/>
    </source>
</evidence>
<dbReference type="InterPro" id="IPR002104">
    <property type="entry name" value="Integrase_catalytic"/>
</dbReference>
<accession>A0A841QE63</accession>
<dbReference type="PANTHER" id="PTHR30349">
    <property type="entry name" value="PHAGE INTEGRASE-RELATED"/>
    <property type="match status" value="1"/>
</dbReference>
<keyword evidence="7" id="KW-1185">Reference proteome</keyword>
<dbReference type="Pfam" id="PF00589">
    <property type="entry name" value="Phage_integrase"/>
    <property type="match status" value="1"/>
</dbReference>
<evidence type="ECO:0000259" key="5">
    <source>
        <dbReference type="PROSITE" id="PS51898"/>
    </source>
</evidence>
<dbReference type="EMBL" id="JACHIE010000006">
    <property type="protein sequence ID" value="MBB6457209.1"/>
    <property type="molecule type" value="Genomic_DNA"/>
</dbReference>
<keyword evidence="3" id="KW-0238">DNA-binding</keyword>
<organism evidence="6 7">
    <name type="scientific">Acetobacter lovaniensis</name>
    <dbReference type="NCBI Taxonomy" id="104100"/>
    <lineage>
        <taxon>Bacteria</taxon>
        <taxon>Pseudomonadati</taxon>
        <taxon>Pseudomonadota</taxon>
        <taxon>Alphaproteobacteria</taxon>
        <taxon>Acetobacterales</taxon>
        <taxon>Acetobacteraceae</taxon>
        <taxon>Acetobacter</taxon>
    </lineage>
</organism>
<dbReference type="GO" id="GO:0003677">
    <property type="term" value="F:DNA binding"/>
    <property type="evidence" value="ECO:0007669"/>
    <property type="project" value="UniProtKB-KW"/>
</dbReference>
<comment type="caution">
    <text evidence="6">The sequence shown here is derived from an EMBL/GenBank/DDBJ whole genome shotgun (WGS) entry which is preliminary data.</text>
</comment>
<dbReference type="RefSeq" id="WP_242005486.1">
    <property type="nucleotide sequence ID" value="NZ_BAABDB010000007.1"/>
</dbReference>
<dbReference type="GO" id="GO:0006310">
    <property type="term" value="P:DNA recombination"/>
    <property type="evidence" value="ECO:0007669"/>
    <property type="project" value="UniProtKB-KW"/>
</dbReference>
<evidence type="ECO:0000256" key="1">
    <source>
        <dbReference type="ARBA" id="ARBA00008857"/>
    </source>
</evidence>
<dbReference type="AlphaFoldDB" id="A0A841QE63"/>
<keyword evidence="4" id="KW-0233">DNA recombination</keyword>
<dbReference type="PROSITE" id="PS51898">
    <property type="entry name" value="TYR_RECOMBINASE"/>
    <property type="match status" value="1"/>
</dbReference>
<dbReference type="GO" id="GO:0015074">
    <property type="term" value="P:DNA integration"/>
    <property type="evidence" value="ECO:0007669"/>
    <property type="project" value="UniProtKB-KW"/>
</dbReference>
<feature type="domain" description="Tyr recombinase" evidence="5">
    <location>
        <begin position="167"/>
        <end position="336"/>
    </location>
</feature>
<evidence type="ECO:0000313" key="6">
    <source>
        <dbReference type="EMBL" id="MBB6457209.1"/>
    </source>
</evidence>